<dbReference type="PANTHER" id="PTHR10286">
    <property type="entry name" value="INORGANIC PYROPHOSPHATASE"/>
    <property type="match status" value="1"/>
</dbReference>
<evidence type="ECO:0000256" key="5">
    <source>
        <dbReference type="ARBA" id="ARBA00022842"/>
    </source>
</evidence>
<reference evidence="6 7" key="1">
    <citation type="submission" date="2019-07" db="EMBL/GenBank/DDBJ databases">
        <title>Genomic Encyclopedia of Archaeal and Bacterial Type Strains, Phase II (KMG-II): from individual species to whole genera.</title>
        <authorList>
            <person name="Goeker M."/>
        </authorList>
    </citation>
    <scope>NUCLEOTIDE SEQUENCE [LARGE SCALE GENOMIC DNA]</scope>
    <source>
        <strain evidence="6 7">DSM 18850</strain>
    </source>
</reference>
<dbReference type="Pfam" id="PF00719">
    <property type="entry name" value="Pyrophosphatase"/>
    <property type="match status" value="1"/>
</dbReference>
<keyword evidence="5" id="KW-0460">Magnesium</keyword>
<dbReference type="GO" id="GO:0005737">
    <property type="term" value="C:cytoplasm"/>
    <property type="evidence" value="ECO:0007669"/>
    <property type="project" value="InterPro"/>
</dbReference>
<evidence type="ECO:0000256" key="3">
    <source>
        <dbReference type="ARBA" id="ARBA00022723"/>
    </source>
</evidence>
<organism evidence="6 7">
    <name type="scientific">Sphingobacterium allocomposti</name>
    <dbReference type="NCBI Taxonomy" id="415956"/>
    <lineage>
        <taxon>Bacteria</taxon>
        <taxon>Pseudomonadati</taxon>
        <taxon>Bacteroidota</taxon>
        <taxon>Sphingobacteriia</taxon>
        <taxon>Sphingobacteriales</taxon>
        <taxon>Sphingobacteriaceae</taxon>
        <taxon>Sphingobacterium</taxon>
    </lineage>
</organism>
<dbReference type="Gene3D" id="3.90.80.10">
    <property type="entry name" value="Inorganic pyrophosphatase"/>
    <property type="match status" value="1"/>
</dbReference>
<evidence type="ECO:0000256" key="2">
    <source>
        <dbReference type="ARBA" id="ARBA00012146"/>
    </source>
</evidence>
<sequence>MDKFTAVIETPAGSTQKYRYDPKQKSLSLVKRLPQGMTFPFDFGMLPDTLAPDGDPADVLVVSEFSTFPACHVECRIVGAMVVEQSSAAGLPPDLRNDRFIAVSTASQVYKSIQSISDFPDDLIRQVAAFFKNYLAQEDKEANIKQILDAQLAKRLLEQYKTDMNERFLYEIFIPAEKDGETHHLSSHYTWLRQELVGRFGGLTIYQRSPAKGIWEPDNEARHTDDMIIYEVMADNDAAGYWRWLKAELEHRFNQQEILVRKACIDLVQ</sequence>
<dbReference type="GO" id="GO:0006796">
    <property type="term" value="P:phosphate-containing compound metabolic process"/>
    <property type="evidence" value="ECO:0007669"/>
    <property type="project" value="InterPro"/>
</dbReference>
<keyword evidence="4" id="KW-0378">Hydrolase</keyword>
<keyword evidence="3" id="KW-0479">Metal-binding</keyword>
<keyword evidence="7" id="KW-1185">Reference proteome</keyword>
<evidence type="ECO:0000313" key="6">
    <source>
        <dbReference type="EMBL" id="TYP87817.1"/>
    </source>
</evidence>
<comment type="caution">
    <text evidence="6">The sequence shown here is derived from an EMBL/GenBank/DDBJ whole genome shotgun (WGS) entry which is preliminary data.</text>
</comment>
<dbReference type="Proteomes" id="UP000325105">
    <property type="component" value="Unassembled WGS sequence"/>
</dbReference>
<evidence type="ECO:0000256" key="1">
    <source>
        <dbReference type="ARBA" id="ARBA00001946"/>
    </source>
</evidence>
<dbReference type="InterPro" id="IPR036649">
    <property type="entry name" value="Pyrophosphatase_sf"/>
</dbReference>
<accession>A0A5S5CVK3</accession>
<dbReference type="GO" id="GO:0000287">
    <property type="term" value="F:magnesium ion binding"/>
    <property type="evidence" value="ECO:0007669"/>
    <property type="project" value="InterPro"/>
</dbReference>
<dbReference type="InterPro" id="IPR008162">
    <property type="entry name" value="Pyrophosphatase"/>
</dbReference>
<dbReference type="AlphaFoldDB" id="A0A5S5CVK3"/>
<gene>
    <name evidence="6" type="ORF">BC792_13312</name>
</gene>
<dbReference type="EMBL" id="VNHX01000033">
    <property type="protein sequence ID" value="TYP87817.1"/>
    <property type="molecule type" value="Genomic_DNA"/>
</dbReference>
<dbReference type="RefSeq" id="WP_148910294.1">
    <property type="nucleotide sequence ID" value="NZ_VNHX01000033.1"/>
</dbReference>
<dbReference type="GO" id="GO:0004427">
    <property type="term" value="F:inorganic diphosphate phosphatase activity"/>
    <property type="evidence" value="ECO:0007669"/>
    <property type="project" value="UniProtKB-EC"/>
</dbReference>
<dbReference type="SUPFAM" id="SSF50324">
    <property type="entry name" value="Inorganic pyrophosphatase"/>
    <property type="match status" value="1"/>
</dbReference>
<evidence type="ECO:0000256" key="4">
    <source>
        <dbReference type="ARBA" id="ARBA00022801"/>
    </source>
</evidence>
<dbReference type="EC" id="3.6.1.1" evidence="2"/>
<protein>
    <recommendedName>
        <fullName evidence="2">inorganic diphosphatase</fullName>
        <ecNumber evidence="2">3.6.1.1</ecNumber>
    </recommendedName>
</protein>
<comment type="cofactor">
    <cofactor evidence="1">
        <name>Mg(2+)</name>
        <dbReference type="ChEBI" id="CHEBI:18420"/>
    </cofactor>
</comment>
<name>A0A5S5CVK3_9SPHI</name>
<dbReference type="OrthoDB" id="5187599at2"/>
<evidence type="ECO:0000313" key="7">
    <source>
        <dbReference type="Proteomes" id="UP000325105"/>
    </source>
</evidence>
<proteinExistence type="predicted"/>